<dbReference type="InterPro" id="IPR003115">
    <property type="entry name" value="ParB_N"/>
</dbReference>
<evidence type="ECO:0000259" key="1">
    <source>
        <dbReference type="SMART" id="SM00470"/>
    </source>
</evidence>
<dbReference type="InterPro" id="IPR011111">
    <property type="entry name" value="Plasmid_RepB"/>
</dbReference>
<dbReference type="EMBL" id="JBGBZN010000002">
    <property type="protein sequence ID" value="MEY9472085.1"/>
    <property type="molecule type" value="Genomic_DNA"/>
</dbReference>
<dbReference type="Gene3D" id="1.10.10.2830">
    <property type="match status" value="1"/>
</dbReference>
<keyword evidence="3" id="KW-1185">Reference proteome</keyword>
<evidence type="ECO:0000313" key="3">
    <source>
        <dbReference type="Proteomes" id="UP001565474"/>
    </source>
</evidence>
<dbReference type="Pfam" id="PF02195">
    <property type="entry name" value="ParB_N"/>
    <property type="match status" value="1"/>
</dbReference>
<organism evidence="2 3">
    <name type="scientific">Bradyrhizobium yuanmingense</name>
    <dbReference type="NCBI Taxonomy" id="108015"/>
    <lineage>
        <taxon>Bacteria</taxon>
        <taxon>Pseudomonadati</taxon>
        <taxon>Pseudomonadota</taxon>
        <taxon>Alphaproteobacteria</taxon>
        <taxon>Hyphomicrobiales</taxon>
        <taxon>Nitrobacteraceae</taxon>
        <taxon>Bradyrhizobium</taxon>
    </lineage>
</organism>
<feature type="domain" description="ParB-like N-terminal" evidence="1">
    <location>
        <begin position="10"/>
        <end position="97"/>
    </location>
</feature>
<gene>
    <name evidence="2" type="ORF">ABH992_004484</name>
</gene>
<evidence type="ECO:0000313" key="2">
    <source>
        <dbReference type="EMBL" id="MEY9472085.1"/>
    </source>
</evidence>
<comment type="caution">
    <text evidence="2">The sequence shown here is derived from an EMBL/GenBank/DDBJ whole genome shotgun (WGS) entry which is preliminary data.</text>
</comment>
<protein>
    <submittedName>
        <fullName evidence="2">ParB family chromosome partitioning protein</fullName>
    </submittedName>
</protein>
<sequence>MNDETAPEIVKVPVTDIRVINPRSRNKRIFNELVTSIAHLGLKKPITVSRRNGHGFDLVCGQGRLEAFIALGQAEIPAIVIEASEEDCFVMSLVENLARRHHSPLELVAEIGSLKKRGYSIGQIAAKIDFSTEYVYAICSLLENGEQRLLTAVERGLIPHSIAMEIAKAKDGDVQKALAEAYEGNAIPGNQVLAIRKIIEQRNLLGKAKTPTGPRRQAKRVTSGALVRAYKKEADRQKLLVKKAGLAQSRLLFTVNALRMLMAEVSFVKLLQAEELHTLPRPIAERLHGAGGQQ</sequence>
<dbReference type="Proteomes" id="UP001565474">
    <property type="component" value="Unassembled WGS sequence"/>
</dbReference>
<dbReference type="SMART" id="SM00470">
    <property type="entry name" value="ParB"/>
    <property type="match status" value="1"/>
</dbReference>
<dbReference type="CDD" id="cd16411">
    <property type="entry name" value="ParB_N_like"/>
    <property type="match status" value="1"/>
</dbReference>
<accession>A0ABV4GLZ4</accession>
<dbReference type="Pfam" id="PF07506">
    <property type="entry name" value="RepB"/>
    <property type="match status" value="1"/>
</dbReference>
<dbReference type="PANTHER" id="PTHR33375">
    <property type="entry name" value="CHROMOSOME-PARTITIONING PROTEIN PARB-RELATED"/>
    <property type="match status" value="1"/>
</dbReference>
<name>A0ABV4GLZ4_9BRAD</name>
<dbReference type="InterPro" id="IPR050336">
    <property type="entry name" value="Chromosome_partition/occlusion"/>
</dbReference>
<dbReference type="PANTHER" id="PTHR33375:SF1">
    <property type="entry name" value="CHROMOSOME-PARTITIONING PROTEIN PARB-RELATED"/>
    <property type="match status" value="1"/>
</dbReference>
<dbReference type="SUPFAM" id="SSF110849">
    <property type="entry name" value="ParB/Sulfiredoxin"/>
    <property type="match status" value="1"/>
</dbReference>
<dbReference type="SUPFAM" id="SSF109709">
    <property type="entry name" value="KorB DNA-binding domain-like"/>
    <property type="match status" value="1"/>
</dbReference>
<dbReference type="RefSeq" id="WP_036044828.1">
    <property type="nucleotide sequence ID" value="NZ_JBGBYD010000002.1"/>
</dbReference>
<dbReference type="InterPro" id="IPR036086">
    <property type="entry name" value="ParB/Sulfiredoxin_sf"/>
</dbReference>
<reference evidence="2 3" key="1">
    <citation type="submission" date="2024-07" db="EMBL/GenBank/DDBJ databases">
        <title>Genomic Encyclopedia of Type Strains, Phase V (KMG-V): Genome sequencing to study the core and pangenomes of soil and plant-associated prokaryotes.</title>
        <authorList>
            <person name="Whitman W."/>
        </authorList>
    </citation>
    <scope>NUCLEOTIDE SEQUENCE [LARGE SCALE GENOMIC DNA]</scope>
    <source>
        <strain evidence="2 3">USDA 222</strain>
    </source>
</reference>
<dbReference type="Gene3D" id="3.90.1530.30">
    <property type="match status" value="1"/>
</dbReference>
<proteinExistence type="predicted"/>